<name>R4V1A1_COPFO</name>
<dbReference type="GO" id="GO:0002181">
    <property type="term" value="P:cytoplasmic translation"/>
    <property type="evidence" value="ECO:0007669"/>
    <property type="project" value="TreeGrafter"/>
</dbReference>
<dbReference type="GO" id="GO:0003735">
    <property type="term" value="F:structural constituent of ribosome"/>
    <property type="evidence" value="ECO:0007669"/>
    <property type="project" value="InterPro"/>
</dbReference>
<evidence type="ECO:0000313" key="7">
    <source>
        <dbReference type="EMBL" id="AGM32392.1"/>
    </source>
</evidence>
<sequence>MGIKMKKQGSAKKAAQEAAPSDKAQKSSSYSLDFSAPASSSLIKVEDFVEYLKDNMKVNKLKKNLGDKVKIETKGSLVTVNATNVKCTKRACRYYARRYLKKVDLRDRYVIVAKNPTSYEVCPFKASSND</sequence>
<feature type="region of interest" description="Disordered" evidence="6">
    <location>
        <begin position="1"/>
        <end position="38"/>
    </location>
</feature>
<dbReference type="PANTHER" id="PTHR10064">
    <property type="entry name" value="60S RIBOSOMAL PROTEIN L22"/>
    <property type="match status" value="1"/>
</dbReference>
<evidence type="ECO:0000256" key="3">
    <source>
        <dbReference type="ARBA" id="ARBA00023274"/>
    </source>
</evidence>
<keyword evidence="2 7" id="KW-0689">Ribosomal protein</keyword>
<keyword evidence="3" id="KW-0687">Ribonucleoprotein</keyword>
<dbReference type="GO" id="GO:0003723">
    <property type="term" value="F:RNA binding"/>
    <property type="evidence" value="ECO:0007669"/>
    <property type="project" value="TreeGrafter"/>
</dbReference>
<dbReference type="Gene3D" id="3.30.1360.210">
    <property type="match status" value="1"/>
</dbReference>
<accession>R4V1A1</accession>
<dbReference type="GO" id="GO:1990904">
    <property type="term" value="C:ribonucleoprotein complex"/>
    <property type="evidence" value="ECO:0007669"/>
    <property type="project" value="UniProtKB-KW"/>
</dbReference>
<evidence type="ECO:0000256" key="1">
    <source>
        <dbReference type="ARBA" id="ARBA00007817"/>
    </source>
</evidence>
<dbReference type="AlphaFoldDB" id="R4V1A1"/>
<dbReference type="InterPro" id="IPR002671">
    <property type="entry name" value="Ribosomal_eL22"/>
</dbReference>
<reference evidence="7" key="1">
    <citation type="submission" date="2013-02" db="EMBL/GenBank/DDBJ databases">
        <title>Immune-Related transcriptome of Coptotermes formosanus Shiraki workers: the defense mechanism.</title>
        <authorList>
            <person name="Hussain A."/>
            <person name="Li Y.F."/>
            <person name="Cheng Y."/>
            <person name="Liu Y."/>
            <person name="Chen C.C."/>
            <person name="Wen S.Y."/>
        </authorList>
    </citation>
    <scope>NUCLEOTIDE SEQUENCE</scope>
</reference>
<evidence type="ECO:0000256" key="5">
    <source>
        <dbReference type="ARBA" id="ARBA00041214"/>
    </source>
</evidence>
<dbReference type="Pfam" id="PF01776">
    <property type="entry name" value="Ribosomal_L22e"/>
    <property type="match status" value="1"/>
</dbReference>
<dbReference type="InterPro" id="IPR038526">
    <property type="entry name" value="Ribosomal_eL22_sf"/>
</dbReference>
<feature type="compositionally biased region" description="Basic residues" evidence="6">
    <location>
        <begin position="1"/>
        <end position="10"/>
    </location>
</feature>
<dbReference type="PANTHER" id="PTHR10064:SF0">
    <property type="entry name" value="FI24544P1-RELATED"/>
    <property type="match status" value="1"/>
</dbReference>
<comment type="similarity">
    <text evidence="1">Belongs to the eukaryotic ribosomal protein eL22 family.</text>
</comment>
<organism evidence="7">
    <name type="scientific">Coptotermes formosanus</name>
    <name type="common">Formosan subterranean termite</name>
    <dbReference type="NCBI Taxonomy" id="36987"/>
    <lineage>
        <taxon>Eukaryota</taxon>
        <taxon>Metazoa</taxon>
        <taxon>Ecdysozoa</taxon>
        <taxon>Arthropoda</taxon>
        <taxon>Hexapoda</taxon>
        <taxon>Insecta</taxon>
        <taxon>Pterygota</taxon>
        <taxon>Neoptera</taxon>
        <taxon>Polyneoptera</taxon>
        <taxon>Dictyoptera</taxon>
        <taxon>Blattodea</taxon>
        <taxon>Blattoidea</taxon>
        <taxon>Termitoidae</taxon>
        <taxon>Rhinotermitidae</taxon>
        <taxon>Coptotermes</taxon>
    </lineage>
</organism>
<protein>
    <recommendedName>
        <fullName evidence="4">Large ribosomal subunit protein eL22</fullName>
    </recommendedName>
    <alternativeName>
        <fullName evidence="5">60S ribosomal protein L22</fullName>
    </alternativeName>
</protein>
<evidence type="ECO:0000256" key="4">
    <source>
        <dbReference type="ARBA" id="ARBA00040613"/>
    </source>
</evidence>
<evidence type="ECO:0000256" key="2">
    <source>
        <dbReference type="ARBA" id="ARBA00022980"/>
    </source>
</evidence>
<feature type="compositionally biased region" description="Polar residues" evidence="6">
    <location>
        <begin position="26"/>
        <end position="38"/>
    </location>
</feature>
<proteinExistence type="evidence at transcript level"/>
<dbReference type="EMBL" id="KC571893">
    <property type="protein sequence ID" value="AGM32392.1"/>
    <property type="molecule type" value="mRNA"/>
</dbReference>
<evidence type="ECO:0000256" key="6">
    <source>
        <dbReference type="SAM" id="MobiDB-lite"/>
    </source>
</evidence>
<dbReference type="GO" id="GO:0005840">
    <property type="term" value="C:ribosome"/>
    <property type="evidence" value="ECO:0007669"/>
    <property type="project" value="UniProtKB-KW"/>
</dbReference>